<dbReference type="AlphaFoldDB" id="A0A0H0XRP0"/>
<name>A0A0H0XRP0_9SPHN</name>
<dbReference type="Proteomes" id="UP000053455">
    <property type="component" value="Unassembled WGS sequence"/>
</dbReference>
<dbReference type="InterPro" id="IPR048958">
    <property type="entry name" value="Polysacc_lyase_14"/>
</dbReference>
<accession>A0A0H0XRP0</accession>
<evidence type="ECO:0000313" key="2">
    <source>
        <dbReference type="EMBL" id="KLI64999.1"/>
    </source>
</evidence>
<dbReference type="Pfam" id="PF21294">
    <property type="entry name" value="Polysacc_lyase_14"/>
    <property type="match status" value="1"/>
</dbReference>
<dbReference type="PANTHER" id="PTHR40124:SF1">
    <property type="entry name" value="DISAGGREGATASE RELATED REPEAT PROTEIN"/>
    <property type="match status" value="1"/>
</dbReference>
<dbReference type="EMBL" id="LBHU01000001">
    <property type="protein sequence ID" value="KLI64999.1"/>
    <property type="molecule type" value="Genomic_DNA"/>
</dbReference>
<dbReference type="OrthoDB" id="7552220at2"/>
<sequence length="308" mass="34013">MPAALMACSGIAPAQMVQAVQDDLQPVWSADFDTDRTDRLAAIMATIEDLPEHRARQTVSLDSDCGRNGAVNSCALVTLRPPEYDESGELQIKYNVNGEIDLDGYRGTEATLTYRFHMEDGADLRIQGKLPGLSSLRGAFGGDAQREAVPDSWSTRLMWLGHGQNAGHPRPSLYIYDQFRARTRTGEHNLGPEEILSGRWHEVAMYVRLNDPGLANGRTELWMNGELAACRTGLTFRNTASEAALIQRLAFHNYYGGSPRNAFEWPEEDVEMRFDDFAVYDGRATPAGVSAADCDGEYSPGYLVPKSD</sequence>
<dbReference type="PANTHER" id="PTHR40124">
    <property type="match status" value="1"/>
</dbReference>
<keyword evidence="3" id="KW-1185">Reference proteome</keyword>
<comment type="caution">
    <text evidence="2">The sequence shown here is derived from an EMBL/GenBank/DDBJ whole genome shotgun (WGS) entry which is preliminary data.</text>
</comment>
<evidence type="ECO:0000313" key="3">
    <source>
        <dbReference type="Proteomes" id="UP000053455"/>
    </source>
</evidence>
<evidence type="ECO:0000259" key="1">
    <source>
        <dbReference type="Pfam" id="PF21294"/>
    </source>
</evidence>
<reference evidence="2 3" key="1">
    <citation type="submission" date="2015-04" db="EMBL/GenBank/DDBJ databases">
        <title>The draft genome sequence of Erythrobacter marinus HWDM-33.</title>
        <authorList>
            <person name="Zhuang L."/>
            <person name="Liu Y."/>
            <person name="Shao Z."/>
        </authorList>
    </citation>
    <scope>NUCLEOTIDE SEQUENCE [LARGE SCALE GENOMIC DNA]</scope>
    <source>
        <strain evidence="2 3">HWDM-33</strain>
    </source>
</reference>
<dbReference type="Gene3D" id="2.60.120.200">
    <property type="match status" value="1"/>
</dbReference>
<organism evidence="2 3">
    <name type="scientific">Aurantiacibacter marinus</name>
    <dbReference type="NCBI Taxonomy" id="874156"/>
    <lineage>
        <taxon>Bacteria</taxon>
        <taxon>Pseudomonadati</taxon>
        <taxon>Pseudomonadota</taxon>
        <taxon>Alphaproteobacteria</taxon>
        <taxon>Sphingomonadales</taxon>
        <taxon>Erythrobacteraceae</taxon>
        <taxon>Aurantiacibacter</taxon>
    </lineage>
</organism>
<dbReference type="PATRIC" id="fig|874156.12.peg.1212"/>
<gene>
    <name evidence="2" type="ORF">AAV99_05855</name>
</gene>
<feature type="domain" description="Polysaccharide lyase 14" evidence="1">
    <location>
        <begin position="106"/>
        <end position="276"/>
    </location>
</feature>
<dbReference type="STRING" id="874156.GCA_001021555_00101"/>
<protein>
    <recommendedName>
        <fullName evidence="1">Polysaccharide lyase 14 domain-containing protein</fullName>
    </recommendedName>
</protein>
<proteinExistence type="predicted"/>